<evidence type="ECO:0000256" key="1">
    <source>
        <dbReference type="ARBA" id="ARBA00022729"/>
    </source>
</evidence>
<dbReference type="Pfam" id="PF01551">
    <property type="entry name" value="Peptidase_M23"/>
    <property type="match status" value="1"/>
</dbReference>
<feature type="signal peptide" evidence="2">
    <location>
        <begin position="1"/>
        <end position="40"/>
    </location>
</feature>
<dbReference type="PANTHER" id="PTHR21666">
    <property type="entry name" value="PEPTIDASE-RELATED"/>
    <property type="match status" value="1"/>
</dbReference>
<dbReference type="SUPFAM" id="SSF51261">
    <property type="entry name" value="Duplicated hybrid motif"/>
    <property type="match status" value="1"/>
</dbReference>
<reference evidence="4 5" key="1">
    <citation type="submission" date="2024-09" db="EMBL/GenBank/DDBJ databases">
        <authorList>
            <person name="Sun Q."/>
            <person name="Mori K."/>
        </authorList>
    </citation>
    <scope>NUCLEOTIDE SEQUENCE [LARGE SCALE GENOMIC DNA]</scope>
    <source>
        <strain evidence="4 5">KCTC 23076</strain>
    </source>
</reference>
<keyword evidence="1 2" id="KW-0732">Signal</keyword>
<accession>A0ABV6RN89</accession>
<evidence type="ECO:0000259" key="3">
    <source>
        <dbReference type="Pfam" id="PF01551"/>
    </source>
</evidence>
<keyword evidence="4" id="KW-0378">Hydrolase</keyword>
<dbReference type="EMBL" id="JBHLTG010000002">
    <property type="protein sequence ID" value="MFC0678449.1"/>
    <property type="molecule type" value="Genomic_DNA"/>
</dbReference>
<keyword evidence="5" id="KW-1185">Reference proteome</keyword>
<proteinExistence type="predicted"/>
<evidence type="ECO:0000313" key="4">
    <source>
        <dbReference type="EMBL" id="MFC0678449.1"/>
    </source>
</evidence>
<dbReference type="InterPro" id="IPR016047">
    <property type="entry name" value="M23ase_b-sheet_dom"/>
</dbReference>
<evidence type="ECO:0000313" key="5">
    <source>
        <dbReference type="Proteomes" id="UP001589896"/>
    </source>
</evidence>
<dbReference type="CDD" id="cd12797">
    <property type="entry name" value="M23_peptidase"/>
    <property type="match status" value="1"/>
</dbReference>
<dbReference type="RefSeq" id="WP_386668313.1">
    <property type="nucleotide sequence ID" value="NZ_JBHLTG010000002.1"/>
</dbReference>
<dbReference type="PANTHER" id="PTHR21666:SF289">
    <property type="entry name" value="L-ALA--D-GLU ENDOPEPTIDASE"/>
    <property type="match status" value="1"/>
</dbReference>
<dbReference type="InterPro" id="IPR011055">
    <property type="entry name" value="Dup_hybrid_motif"/>
</dbReference>
<dbReference type="Gene3D" id="2.70.70.10">
    <property type="entry name" value="Glucose Permease (Domain IIA)"/>
    <property type="match status" value="1"/>
</dbReference>
<dbReference type="InterPro" id="IPR050570">
    <property type="entry name" value="Cell_wall_metabolism_enzyme"/>
</dbReference>
<feature type="domain" description="M23ase beta-sheet core" evidence="3">
    <location>
        <begin position="106"/>
        <end position="207"/>
    </location>
</feature>
<name>A0ABV6RN89_9GAMM</name>
<dbReference type="Proteomes" id="UP001589896">
    <property type="component" value="Unassembled WGS sequence"/>
</dbReference>
<gene>
    <name evidence="4" type="ORF">ACFFGH_11430</name>
</gene>
<sequence length="217" mass="23145">MPAHNRPALGFLTIRRRSLALASLAVSTSLLYLGALPATATTIEVERFEQQSQDFEVTADVEEAPAERDDFSVVEFTPVQWPVDRDEKVSSHFGYRAAPCGACSSDHQGVDWTPGDGTAIPAIAPGTVVEVGNPSGALGVYAIVEHVVDGDRYRSVYGHMQHGSLTVAVGDTVELGDQLGRVGNTGTSTGVHLHFGILGADNRPVDPITWLEKHATE</sequence>
<organism evidence="4 5">
    <name type="scientific">Lysobacter korlensis</name>
    <dbReference type="NCBI Taxonomy" id="553636"/>
    <lineage>
        <taxon>Bacteria</taxon>
        <taxon>Pseudomonadati</taxon>
        <taxon>Pseudomonadota</taxon>
        <taxon>Gammaproteobacteria</taxon>
        <taxon>Lysobacterales</taxon>
        <taxon>Lysobacteraceae</taxon>
        <taxon>Lysobacter</taxon>
    </lineage>
</organism>
<comment type="caution">
    <text evidence="4">The sequence shown here is derived from an EMBL/GenBank/DDBJ whole genome shotgun (WGS) entry which is preliminary data.</text>
</comment>
<feature type="chain" id="PRO_5045258947" evidence="2">
    <location>
        <begin position="41"/>
        <end position="217"/>
    </location>
</feature>
<protein>
    <submittedName>
        <fullName evidence="4">M23 family metallopeptidase</fullName>
        <ecNumber evidence="4">3.4.24.-</ecNumber>
    </submittedName>
</protein>
<dbReference type="GO" id="GO:0016787">
    <property type="term" value="F:hydrolase activity"/>
    <property type="evidence" value="ECO:0007669"/>
    <property type="project" value="UniProtKB-KW"/>
</dbReference>
<dbReference type="EC" id="3.4.24.-" evidence="4"/>
<evidence type="ECO:0000256" key="2">
    <source>
        <dbReference type="SAM" id="SignalP"/>
    </source>
</evidence>